<name>A0ABQ1G0D2_9GAMM</name>
<accession>A0ABQ1G0D2</accession>
<protein>
    <submittedName>
        <fullName evidence="1">Uncharacterized protein</fullName>
    </submittedName>
</protein>
<dbReference type="Proteomes" id="UP000627464">
    <property type="component" value="Unassembled WGS sequence"/>
</dbReference>
<keyword evidence="2" id="KW-1185">Reference proteome</keyword>
<evidence type="ECO:0000313" key="1">
    <source>
        <dbReference type="EMBL" id="GGA34439.1"/>
    </source>
</evidence>
<gene>
    <name evidence="1" type="ORF">GCM10011328_06450</name>
</gene>
<sequence length="101" mass="11006">MTSIRGISVNIGVKNNRNLTAIGPWPGFQQGINIPLADQKIQASRLILPNAFVKNIIPLRSPPATRGLRDADEPGVWSTIFSGSVCTGTRCDELSRFRTQS</sequence>
<comment type="caution">
    <text evidence="1">The sequence shown here is derived from an EMBL/GenBank/DDBJ whole genome shotgun (WGS) entry which is preliminary data.</text>
</comment>
<organism evidence="1 2">
    <name type="scientific">Hafnia psychrotolerans</name>
    <dbReference type="NCBI Taxonomy" id="1477018"/>
    <lineage>
        <taxon>Bacteria</taxon>
        <taxon>Pseudomonadati</taxon>
        <taxon>Pseudomonadota</taxon>
        <taxon>Gammaproteobacteria</taxon>
        <taxon>Enterobacterales</taxon>
        <taxon>Hafniaceae</taxon>
        <taxon>Hafnia</taxon>
    </lineage>
</organism>
<reference evidence="2" key="1">
    <citation type="journal article" date="2019" name="Int. J. Syst. Evol. Microbiol.">
        <title>The Global Catalogue of Microorganisms (GCM) 10K type strain sequencing project: providing services to taxonomists for standard genome sequencing and annotation.</title>
        <authorList>
            <consortium name="The Broad Institute Genomics Platform"/>
            <consortium name="The Broad Institute Genome Sequencing Center for Infectious Disease"/>
            <person name="Wu L."/>
            <person name="Ma J."/>
        </authorList>
    </citation>
    <scope>NUCLEOTIDE SEQUENCE [LARGE SCALE GENOMIC DNA]</scope>
    <source>
        <strain evidence="2">CGMCC 1.12806</strain>
    </source>
</reference>
<dbReference type="RefSeq" id="WP_188470420.1">
    <property type="nucleotide sequence ID" value="NZ_BMFZ01000002.1"/>
</dbReference>
<dbReference type="EMBL" id="BMFZ01000002">
    <property type="protein sequence ID" value="GGA34439.1"/>
    <property type="molecule type" value="Genomic_DNA"/>
</dbReference>
<proteinExistence type="predicted"/>
<evidence type="ECO:0000313" key="2">
    <source>
        <dbReference type="Proteomes" id="UP000627464"/>
    </source>
</evidence>